<dbReference type="InterPro" id="IPR032777">
    <property type="entry name" value="DUF4515"/>
</dbReference>
<feature type="region of interest" description="Disordered" evidence="3">
    <location>
        <begin position="332"/>
        <end position="479"/>
    </location>
</feature>
<dbReference type="AlphaFoldDB" id="A0A5F8GAZ7"/>
<dbReference type="PANTHER" id="PTHR14845">
    <property type="entry name" value="COILED-COIL DOMAIN-CONTAINING 166"/>
    <property type="match status" value="1"/>
</dbReference>
<dbReference type="KEGG" id="mdo:100016583"/>
<feature type="compositionally biased region" description="Low complexity" evidence="3">
    <location>
        <begin position="455"/>
        <end position="469"/>
    </location>
</feature>
<evidence type="ECO:0000256" key="3">
    <source>
        <dbReference type="SAM" id="MobiDB-lite"/>
    </source>
</evidence>
<dbReference type="CTD" id="100130274"/>
<evidence type="ECO:0000256" key="1">
    <source>
        <dbReference type="ARBA" id="ARBA00023054"/>
    </source>
</evidence>
<dbReference type="Bgee" id="ENSMODG00000043698">
    <property type="expression patterns" value="Expressed in spermatocyte and 3 other cell types or tissues"/>
</dbReference>
<dbReference type="GeneID" id="100016583"/>
<reference evidence="5 6" key="1">
    <citation type="journal article" date="2007" name="Nature">
        <title>Genome of the marsupial Monodelphis domestica reveals innovation in non-coding sequences.</title>
        <authorList>
            <person name="Mikkelsen T.S."/>
            <person name="Wakefield M.J."/>
            <person name="Aken B."/>
            <person name="Amemiya C.T."/>
            <person name="Chang J.L."/>
            <person name="Duke S."/>
            <person name="Garber M."/>
            <person name="Gentles A.J."/>
            <person name="Goodstadt L."/>
            <person name="Heger A."/>
            <person name="Jurka J."/>
            <person name="Kamal M."/>
            <person name="Mauceli E."/>
            <person name="Searle S.M."/>
            <person name="Sharpe T."/>
            <person name="Baker M.L."/>
            <person name="Batzer M.A."/>
            <person name="Benos P.V."/>
            <person name="Belov K."/>
            <person name="Clamp M."/>
            <person name="Cook A."/>
            <person name="Cuff J."/>
            <person name="Das R."/>
            <person name="Davidow L."/>
            <person name="Deakin J.E."/>
            <person name="Fazzari M.J."/>
            <person name="Glass J.L."/>
            <person name="Grabherr M."/>
            <person name="Greally J.M."/>
            <person name="Gu W."/>
            <person name="Hore T.A."/>
            <person name="Huttley G.A."/>
            <person name="Kleber M."/>
            <person name="Jirtle R.L."/>
            <person name="Koina E."/>
            <person name="Lee J.T."/>
            <person name="Mahony S."/>
            <person name="Marra M.A."/>
            <person name="Miller R.D."/>
            <person name="Nicholls R.D."/>
            <person name="Oda M."/>
            <person name="Papenfuss A.T."/>
            <person name="Parra Z.E."/>
            <person name="Pollock D.D."/>
            <person name="Ray D.A."/>
            <person name="Schein J.E."/>
            <person name="Speed T.P."/>
            <person name="Thompson K."/>
            <person name="VandeBerg J.L."/>
            <person name="Wade C.M."/>
            <person name="Walker J.A."/>
            <person name="Waters P.D."/>
            <person name="Webber C."/>
            <person name="Weidman J.R."/>
            <person name="Xie X."/>
            <person name="Zody M.C."/>
            <person name="Baldwin J."/>
            <person name="Abdouelleil A."/>
            <person name="Abdulkadir J."/>
            <person name="Abebe A."/>
            <person name="Abera B."/>
            <person name="Abreu J."/>
            <person name="Acer S.C."/>
            <person name="Aftuck L."/>
            <person name="Alexander A."/>
            <person name="An P."/>
            <person name="Anderson E."/>
            <person name="Anderson S."/>
            <person name="Arachi H."/>
            <person name="Azer M."/>
            <person name="Bachantsang P."/>
            <person name="Barry A."/>
            <person name="Bayul T."/>
            <person name="Berlin A."/>
            <person name="Bessette D."/>
            <person name="Bloom T."/>
            <person name="Bloom T."/>
            <person name="Boguslavskiy L."/>
            <person name="Bonnet C."/>
            <person name="Boukhgalter B."/>
            <person name="Bourzgui I."/>
            <person name="Brown A."/>
            <person name="Cahill P."/>
            <person name="Channer S."/>
            <person name="Cheshatsang Y."/>
            <person name="Chuda L."/>
            <person name="Citroen M."/>
            <person name="Collymore A."/>
            <person name="Cooke P."/>
            <person name="Costello M."/>
            <person name="D'Aco K."/>
            <person name="Daza R."/>
            <person name="De Haan G."/>
            <person name="DeGray S."/>
            <person name="DeMaso C."/>
            <person name="Dhargay N."/>
            <person name="Dooley K."/>
            <person name="Dooley E."/>
            <person name="Doricent M."/>
            <person name="Dorje P."/>
            <person name="Dorjee K."/>
            <person name="Dupes A."/>
            <person name="Elong R."/>
            <person name="Falk J."/>
            <person name="Farina A."/>
            <person name="Faro S."/>
            <person name="Ferguson D."/>
            <person name="Fisher S."/>
            <person name="Foley C.D."/>
            <person name="Franke A."/>
            <person name="Friedrich D."/>
            <person name="Gadbois L."/>
            <person name="Gearin G."/>
            <person name="Gearin C.R."/>
            <person name="Giannoukos G."/>
            <person name="Goode T."/>
            <person name="Graham J."/>
            <person name="Grandbois E."/>
            <person name="Grewal S."/>
            <person name="Gyaltsen K."/>
            <person name="Hafez N."/>
            <person name="Hagos B."/>
            <person name="Hall J."/>
            <person name="Henson C."/>
            <person name="Hollinger A."/>
            <person name="Honan T."/>
            <person name="Huard M.D."/>
            <person name="Hughes L."/>
            <person name="Hurhula B."/>
            <person name="Husby M.E."/>
            <person name="Kamat A."/>
            <person name="Kanga B."/>
            <person name="Kashin S."/>
            <person name="Khazanovich D."/>
            <person name="Kisner P."/>
            <person name="Lance K."/>
            <person name="Lara M."/>
            <person name="Lee W."/>
            <person name="Lennon N."/>
            <person name="Letendre F."/>
            <person name="LeVine R."/>
            <person name="Lipovsky A."/>
            <person name="Liu X."/>
            <person name="Liu J."/>
            <person name="Liu S."/>
            <person name="Lokyitsang T."/>
            <person name="Lokyitsang Y."/>
            <person name="Lubonja R."/>
            <person name="Lui A."/>
            <person name="MacDonald P."/>
            <person name="Magnisalis V."/>
            <person name="Maru K."/>
            <person name="Matthews C."/>
            <person name="McCusker W."/>
            <person name="McDonough S."/>
            <person name="Mehta T."/>
            <person name="Meldrim J."/>
            <person name="Meneus L."/>
            <person name="Mihai O."/>
            <person name="Mihalev A."/>
            <person name="Mihova T."/>
            <person name="Mittelman R."/>
            <person name="Mlenga V."/>
            <person name="Montmayeur A."/>
            <person name="Mulrain L."/>
            <person name="Navidi A."/>
            <person name="Naylor J."/>
            <person name="Negash T."/>
            <person name="Nguyen T."/>
            <person name="Nguyen N."/>
            <person name="Nicol R."/>
            <person name="Norbu C."/>
            <person name="Norbu N."/>
            <person name="Novod N."/>
            <person name="O'Neill B."/>
            <person name="Osman S."/>
            <person name="Markiewicz E."/>
            <person name="Oyono O.L."/>
            <person name="Patti C."/>
            <person name="Phunkhang P."/>
            <person name="Pierre F."/>
            <person name="Priest M."/>
            <person name="Raghuraman S."/>
            <person name="Rege F."/>
            <person name="Reyes R."/>
            <person name="Rise C."/>
            <person name="Rogov P."/>
            <person name="Ross K."/>
            <person name="Ryan E."/>
            <person name="Settipalli S."/>
            <person name="Shea T."/>
            <person name="Sherpa N."/>
            <person name="Shi L."/>
            <person name="Shih D."/>
            <person name="Sparrow T."/>
            <person name="Spaulding J."/>
            <person name="Stalker J."/>
            <person name="Stange-Thomann N."/>
            <person name="Stavropoulos S."/>
            <person name="Stone C."/>
            <person name="Strader C."/>
            <person name="Tesfaye S."/>
            <person name="Thomson T."/>
            <person name="Thoulutsang Y."/>
            <person name="Thoulutsang D."/>
            <person name="Topham K."/>
            <person name="Topping I."/>
            <person name="Tsamla T."/>
            <person name="Vassiliev H."/>
            <person name="Vo A."/>
            <person name="Wangchuk T."/>
            <person name="Wangdi T."/>
            <person name="Weiand M."/>
            <person name="Wilkinson J."/>
            <person name="Wilson A."/>
            <person name="Yadav S."/>
            <person name="Young G."/>
            <person name="Yu Q."/>
            <person name="Zembek L."/>
            <person name="Zhong D."/>
            <person name="Zimmer A."/>
            <person name="Zwirko Z."/>
            <person name="Jaffe D.B."/>
            <person name="Alvarez P."/>
            <person name="Brockman W."/>
            <person name="Butler J."/>
            <person name="Chin C."/>
            <person name="Gnerre S."/>
            <person name="MacCallum I."/>
            <person name="Graves J.A."/>
            <person name="Ponting C.P."/>
            <person name="Breen M."/>
            <person name="Samollow P.B."/>
            <person name="Lander E.S."/>
            <person name="Lindblad-Toh K."/>
        </authorList>
    </citation>
    <scope>NUCLEOTIDE SEQUENCE [LARGE SCALE GENOMIC DNA]</scope>
</reference>
<feature type="coiled-coil region" evidence="2">
    <location>
        <begin position="224"/>
        <end position="272"/>
    </location>
</feature>
<organism evidence="5 6">
    <name type="scientific">Monodelphis domestica</name>
    <name type="common">Gray short-tailed opossum</name>
    <dbReference type="NCBI Taxonomy" id="13616"/>
    <lineage>
        <taxon>Eukaryota</taxon>
        <taxon>Metazoa</taxon>
        <taxon>Chordata</taxon>
        <taxon>Craniata</taxon>
        <taxon>Vertebrata</taxon>
        <taxon>Euteleostomi</taxon>
        <taxon>Mammalia</taxon>
        <taxon>Metatheria</taxon>
        <taxon>Didelphimorphia</taxon>
        <taxon>Didelphidae</taxon>
        <taxon>Monodelphis</taxon>
    </lineage>
</organism>
<sequence length="479" mass="53316">MAPKKKPGGAGRRGAGVTGAPGSVRVDASEAAALKERYQFLQREFASLTEQLDTYEKRVQNVLLENDFLDREAARLREENRQYTVYMSSRAQHLANFIITLDAQNRADLAQVHSQQAELSHIYEGREHAVRAQLTEMEARASNMAYQVELLQPFKDLQLEQMARIKTLERELLHMRVEHTQLLHCVKGRFLEDKAACEREARQQVQLLVRRAEREATRSLLVHIQSIKAENRRLRQELLELLQRTKVLQDIRQDLLERRRRLRQDHQDAQDMAQIHTWLQRGPDGPPLWNPIVDDYISASSSSSSLIISTAKPSLRDSSSLSVFLPRDLLKPEDSSKISTSPRTSISPKPPASPRTSISPKPPAPPRTSISPKPPAPPRTSISPKPPAPPRTSISPKPPDSPKYPASPRASISPKSPALPKSPASPNAPLSPKSSASSRPPGSTEKTIKLSVQADSSDVPSSIPTISIIKPPPDESEEP</sequence>
<feature type="region of interest" description="Disordered" evidence="3">
    <location>
        <begin position="1"/>
        <end position="22"/>
    </location>
</feature>
<reference evidence="5" key="3">
    <citation type="submission" date="2025-09" db="UniProtKB">
        <authorList>
            <consortium name="Ensembl"/>
        </authorList>
    </citation>
    <scope>IDENTIFICATION</scope>
</reference>
<feature type="compositionally biased region" description="Polar residues" evidence="3">
    <location>
        <begin position="337"/>
        <end position="347"/>
    </location>
</feature>
<dbReference type="RefSeq" id="XP_007488738.1">
    <property type="nucleotide sequence ID" value="XM_007488676.3"/>
</dbReference>
<dbReference type="OrthoDB" id="2129492at2759"/>
<name>A0A5F8GAZ7_MONDO</name>
<gene>
    <name evidence="5" type="primary">CCDC166</name>
</gene>
<keyword evidence="1 2" id="KW-0175">Coiled coil</keyword>
<dbReference type="GeneTree" id="ENSGT00940000154427"/>
<feature type="domain" description="DUF4515" evidence="4">
    <location>
        <begin position="84"/>
        <end position="266"/>
    </location>
</feature>
<evidence type="ECO:0000259" key="4">
    <source>
        <dbReference type="Pfam" id="PF14988"/>
    </source>
</evidence>
<dbReference type="InParanoid" id="A0A5F8GAZ7"/>
<evidence type="ECO:0000256" key="2">
    <source>
        <dbReference type="SAM" id="Coils"/>
    </source>
</evidence>
<evidence type="ECO:0000313" key="6">
    <source>
        <dbReference type="Proteomes" id="UP000002280"/>
    </source>
</evidence>
<dbReference type="PANTHER" id="PTHR14845:SF4">
    <property type="entry name" value="COILED-COIL DOMAIN-CONTAINING PROTEIN 166"/>
    <property type="match status" value="1"/>
</dbReference>
<dbReference type="Pfam" id="PF14988">
    <property type="entry name" value="DUF4515"/>
    <property type="match status" value="1"/>
</dbReference>
<feature type="compositionally biased region" description="Low complexity" evidence="3">
    <location>
        <begin position="410"/>
        <end position="443"/>
    </location>
</feature>
<feature type="compositionally biased region" description="Gly residues" evidence="3">
    <location>
        <begin position="8"/>
        <end position="19"/>
    </location>
</feature>
<proteinExistence type="predicted"/>
<dbReference type="PRINTS" id="PR01217">
    <property type="entry name" value="PRICHEXTENSN"/>
</dbReference>
<accession>A0A5F8GAZ7</accession>
<protein>
    <submittedName>
        <fullName evidence="5">Coiled-coil domain containing 166</fullName>
    </submittedName>
</protein>
<evidence type="ECO:0000313" key="5">
    <source>
        <dbReference type="Ensembl" id="ENSMODP00000044569.1"/>
    </source>
</evidence>
<feature type="compositionally biased region" description="Pro residues" evidence="3">
    <location>
        <begin position="360"/>
        <end position="402"/>
    </location>
</feature>
<keyword evidence="6" id="KW-1185">Reference proteome</keyword>
<feature type="coiled-coil region" evidence="2">
    <location>
        <begin position="31"/>
        <end position="79"/>
    </location>
</feature>
<reference evidence="5" key="2">
    <citation type="submission" date="2025-08" db="UniProtKB">
        <authorList>
            <consortium name="Ensembl"/>
        </authorList>
    </citation>
    <scope>IDENTIFICATION</scope>
</reference>
<dbReference type="Proteomes" id="UP000002280">
    <property type="component" value="Chromosome 3"/>
</dbReference>
<dbReference type="STRING" id="13616.ENSMODP00000044569"/>
<dbReference type="Ensembl" id="ENSMODT00000074195.1">
    <property type="protein sequence ID" value="ENSMODP00000044569.1"/>
    <property type="gene ID" value="ENSMODG00000043698.1"/>
</dbReference>